<keyword evidence="3" id="KW-1185">Reference proteome</keyword>
<accession>A0A834HI62</accession>
<evidence type="ECO:0000313" key="2">
    <source>
        <dbReference type="EMBL" id="KAF7153737.1"/>
    </source>
</evidence>
<reference evidence="2" key="1">
    <citation type="submission" date="2019-11" db="EMBL/GenBank/DDBJ databases">
        <authorList>
            <person name="Liu Y."/>
            <person name="Hou J."/>
            <person name="Li T.-Q."/>
            <person name="Guan C.-H."/>
            <person name="Wu X."/>
            <person name="Wu H.-Z."/>
            <person name="Ling F."/>
            <person name="Zhang R."/>
            <person name="Shi X.-G."/>
            <person name="Ren J.-P."/>
            <person name="Chen E.-F."/>
            <person name="Sun J.-M."/>
        </authorList>
    </citation>
    <scope>NUCLEOTIDE SEQUENCE</scope>
    <source>
        <strain evidence="2">Adult_tree_wgs_1</strain>
        <tissue evidence="2">Leaves</tissue>
    </source>
</reference>
<feature type="coiled-coil region" evidence="1">
    <location>
        <begin position="288"/>
        <end position="343"/>
    </location>
</feature>
<proteinExistence type="predicted"/>
<dbReference type="EMBL" id="WJXA01000001">
    <property type="protein sequence ID" value="KAF7153737.1"/>
    <property type="molecule type" value="Genomic_DNA"/>
</dbReference>
<comment type="caution">
    <text evidence="2">The sequence shown here is derived from an EMBL/GenBank/DDBJ whole genome shotgun (WGS) entry which is preliminary data.</text>
</comment>
<organism evidence="2 3">
    <name type="scientific">Rhododendron simsii</name>
    <name type="common">Sims's rhododendron</name>
    <dbReference type="NCBI Taxonomy" id="118357"/>
    <lineage>
        <taxon>Eukaryota</taxon>
        <taxon>Viridiplantae</taxon>
        <taxon>Streptophyta</taxon>
        <taxon>Embryophyta</taxon>
        <taxon>Tracheophyta</taxon>
        <taxon>Spermatophyta</taxon>
        <taxon>Magnoliopsida</taxon>
        <taxon>eudicotyledons</taxon>
        <taxon>Gunneridae</taxon>
        <taxon>Pentapetalae</taxon>
        <taxon>asterids</taxon>
        <taxon>Ericales</taxon>
        <taxon>Ericaceae</taxon>
        <taxon>Ericoideae</taxon>
        <taxon>Rhodoreae</taxon>
        <taxon>Rhododendron</taxon>
    </lineage>
</organism>
<dbReference type="Proteomes" id="UP000626092">
    <property type="component" value="Unassembled WGS sequence"/>
</dbReference>
<dbReference type="OrthoDB" id="1838588at2759"/>
<keyword evidence="1" id="KW-0175">Coiled coil</keyword>
<dbReference type="AlphaFoldDB" id="A0A834HI62"/>
<evidence type="ECO:0000313" key="3">
    <source>
        <dbReference type="Proteomes" id="UP000626092"/>
    </source>
</evidence>
<protein>
    <submittedName>
        <fullName evidence="2">Uncharacterized protein</fullName>
    </submittedName>
</protein>
<gene>
    <name evidence="2" type="ORF">RHSIM_Rhsim01G0158600</name>
</gene>
<name>A0A834HI62_RHOSS</name>
<evidence type="ECO:0000256" key="1">
    <source>
        <dbReference type="SAM" id="Coils"/>
    </source>
</evidence>
<sequence length="612" mass="69059">MFVQKRRVVRAYDKRVRKKSFSEGDLVWRTVFPLGEKNSRYGKWSPTWEGPYQIATTPSTPTKSPFKPQVLIDQEKTEPEKVDELWSKILEVSKHTKKGHYSCIQPNSTIIHNTPSLGDTLIDQPSMSLEIVEKSVEPSTDIPRASMPAAKIPVQEALFQEGNGTPFNLDLQGQEVYISPKDKDTIEIGNKDIDPPIPHISEVSKTQELPPTTEVLPIASQEVATTKTSMVSPSSVNEMCEPIDSKEGPSLSEHFKLEEFGSNLSESLTIAAYCQKEMKEKCDIMSQFANVSNELDTMGNNIHQLKDKLHQIDVEEAKLLAHLGQLREERKSLLAQKELINHNLANITYDEQGIKAMVSVAKADFLKNEERYNVFDNRWSYFTKLFMKFKSKIQEEPRAMLLDSLLSMTYRPMPFQLVEACGKPNMESHESLFERAKNQQNYWKELRYDPPLSHAHKGYSIYVDSDETKAKELMAAFAFLDIHILEEHVPYLNFLWASSTAAHYDPFWVDYEVSHDKVVSLHIKISSPSNRALIEICDYFQLCLYVATLSVHGKYRRQVRQPPAPPAAPQAPTITKSSPAPVLIPSPAPVLVPSPASVPIPPPTPTSAVAAV</sequence>